<reference evidence="3" key="3">
    <citation type="submission" date="2015-06" db="UniProtKB">
        <authorList>
            <consortium name="EnsemblProtists"/>
        </authorList>
    </citation>
    <scope>IDENTIFICATION</scope>
</reference>
<feature type="compositionally biased region" description="Basic and acidic residues" evidence="1">
    <location>
        <begin position="68"/>
        <end position="79"/>
    </location>
</feature>
<protein>
    <submittedName>
        <fullName evidence="2 3">Uncharacterized protein</fullName>
    </submittedName>
</protein>
<keyword evidence="4" id="KW-1185">Reference proteome</keyword>
<dbReference type="EMBL" id="JH993053">
    <property type="protein sequence ID" value="EKX37906.1"/>
    <property type="molecule type" value="Genomic_DNA"/>
</dbReference>
<reference evidence="4" key="2">
    <citation type="submission" date="2012-11" db="EMBL/GenBank/DDBJ databases">
        <authorList>
            <person name="Kuo A."/>
            <person name="Curtis B.A."/>
            <person name="Tanifuji G."/>
            <person name="Burki F."/>
            <person name="Gruber A."/>
            <person name="Irimia M."/>
            <person name="Maruyama S."/>
            <person name="Arias M.C."/>
            <person name="Ball S.G."/>
            <person name="Gile G.H."/>
            <person name="Hirakawa Y."/>
            <person name="Hopkins J.F."/>
            <person name="Rensing S.A."/>
            <person name="Schmutz J."/>
            <person name="Symeonidi A."/>
            <person name="Elias M."/>
            <person name="Eveleigh R.J."/>
            <person name="Herman E.K."/>
            <person name="Klute M.J."/>
            <person name="Nakayama T."/>
            <person name="Obornik M."/>
            <person name="Reyes-Prieto A."/>
            <person name="Armbrust E.V."/>
            <person name="Aves S.J."/>
            <person name="Beiko R.G."/>
            <person name="Coutinho P."/>
            <person name="Dacks J.B."/>
            <person name="Durnford D.G."/>
            <person name="Fast N.M."/>
            <person name="Green B.R."/>
            <person name="Grisdale C."/>
            <person name="Hempe F."/>
            <person name="Henrissat B."/>
            <person name="Hoppner M.P."/>
            <person name="Ishida K.-I."/>
            <person name="Kim E."/>
            <person name="Koreny L."/>
            <person name="Kroth P.G."/>
            <person name="Liu Y."/>
            <person name="Malik S.-B."/>
            <person name="Maier U.G."/>
            <person name="McRose D."/>
            <person name="Mock T."/>
            <person name="Neilson J.A."/>
            <person name="Onodera N.T."/>
            <person name="Poole A.M."/>
            <person name="Pritham E.J."/>
            <person name="Richards T.A."/>
            <person name="Rocap G."/>
            <person name="Roy S.W."/>
            <person name="Sarai C."/>
            <person name="Schaack S."/>
            <person name="Shirato S."/>
            <person name="Slamovits C.H."/>
            <person name="Spencer D.F."/>
            <person name="Suzuki S."/>
            <person name="Worden A.Z."/>
            <person name="Zauner S."/>
            <person name="Barry K."/>
            <person name="Bell C."/>
            <person name="Bharti A.K."/>
            <person name="Crow J.A."/>
            <person name="Grimwood J."/>
            <person name="Kramer R."/>
            <person name="Lindquist E."/>
            <person name="Lucas S."/>
            <person name="Salamov A."/>
            <person name="McFadden G.I."/>
            <person name="Lane C.E."/>
            <person name="Keeling P.J."/>
            <person name="Gray M.W."/>
            <person name="Grigoriev I.V."/>
            <person name="Archibald J.M."/>
        </authorList>
    </citation>
    <scope>NUCLEOTIDE SEQUENCE</scope>
    <source>
        <strain evidence="4">CCMP2712</strain>
    </source>
</reference>
<dbReference type="GeneID" id="17294670"/>
<reference evidence="2 4" key="1">
    <citation type="journal article" date="2012" name="Nature">
        <title>Algal genomes reveal evolutionary mosaicism and the fate of nucleomorphs.</title>
        <authorList>
            <consortium name="DOE Joint Genome Institute"/>
            <person name="Curtis B.A."/>
            <person name="Tanifuji G."/>
            <person name="Burki F."/>
            <person name="Gruber A."/>
            <person name="Irimia M."/>
            <person name="Maruyama S."/>
            <person name="Arias M.C."/>
            <person name="Ball S.G."/>
            <person name="Gile G.H."/>
            <person name="Hirakawa Y."/>
            <person name="Hopkins J.F."/>
            <person name="Kuo A."/>
            <person name="Rensing S.A."/>
            <person name="Schmutz J."/>
            <person name="Symeonidi A."/>
            <person name="Elias M."/>
            <person name="Eveleigh R.J."/>
            <person name="Herman E.K."/>
            <person name="Klute M.J."/>
            <person name="Nakayama T."/>
            <person name="Obornik M."/>
            <person name="Reyes-Prieto A."/>
            <person name="Armbrust E.V."/>
            <person name="Aves S.J."/>
            <person name="Beiko R.G."/>
            <person name="Coutinho P."/>
            <person name="Dacks J.B."/>
            <person name="Durnford D.G."/>
            <person name="Fast N.M."/>
            <person name="Green B.R."/>
            <person name="Grisdale C.J."/>
            <person name="Hempel F."/>
            <person name="Henrissat B."/>
            <person name="Hoppner M.P."/>
            <person name="Ishida K."/>
            <person name="Kim E."/>
            <person name="Koreny L."/>
            <person name="Kroth P.G."/>
            <person name="Liu Y."/>
            <person name="Malik S.B."/>
            <person name="Maier U.G."/>
            <person name="McRose D."/>
            <person name="Mock T."/>
            <person name="Neilson J.A."/>
            <person name="Onodera N.T."/>
            <person name="Poole A.M."/>
            <person name="Pritham E.J."/>
            <person name="Richards T.A."/>
            <person name="Rocap G."/>
            <person name="Roy S.W."/>
            <person name="Sarai C."/>
            <person name="Schaack S."/>
            <person name="Shirato S."/>
            <person name="Slamovits C.H."/>
            <person name="Spencer D.F."/>
            <person name="Suzuki S."/>
            <person name="Worden A.Z."/>
            <person name="Zauner S."/>
            <person name="Barry K."/>
            <person name="Bell C."/>
            <person name="Bharti A.K."/>
            <person name="Crow J.A."/>
            <person name="Grimwood J."/>
            <person name="Kramer R."/>
            <person name="Lindquist E."/>
            <person name="Lucas S."/>
            <person name="Salamov A."/>
            <person name="McFadden G.I."/>
            <person name="Lane C.E."/>
            <person name="Keeling P.J."/>
            <person name="Gray M.W."/>
            <person name="Grigoriev I.V."/>
            <person name="Archibald J.M."/>
        </authorList>
    </citation>
    <scope>NUCLEOTIDE SEQUENCE</scope>
    <source>
        <strain evidence="2 4">CCMP2712</strain>
    </source>
</reference>
<name>L1INP2_GUITC</name>
<dbReference type="Proteomes" id="UP000011087">
    <property type="component" value="Unassembled WGS sequence"/>
</dbReference>
<dbReference type="KEGG" id="gtt:GUITHDRAFT_115880"/>
<gene>
    <name evidence="2" type="ORF">GUITHDRAFT_115880</name>
</gene>
<evidence type="ECO:0000313" key="2">
    <source>
        <dbReference type="EMBL" id="EKX37906.1"/>
    </source>
</evidence>
<dbReference type="EnsemblProtists" id="EKX37906">
    <property type="protein sequence ID" value="EKX37906"/>
    <property type="gene ID" value="GUITHDRAFT_115880"/>
</dbReference>
<proteinExistence type="predicted"/>
<organism evidence="2">
    <name type="scientific">Guillardia theta (strain CCMP2712)</name>
    <name type="common">Cryptophyte</name>
    <dbReference type="NCBI Taxonomy" id="905079"/>
    <lineage>
        <taxon>Eukaryota</taxon>
        <taxon>Cryptophyceae</taxon>
        <taxon>Pyrenomonadales</taxon>
        <taxon>Geminigeraceae</taxon>
        <taxon>Guillardia</taxon>
    </lineage>
</organism>
<evidence type="ECO:0000256" key="1">
    <source>
        <dbReference type="SAM" id="MobiDB-lite"/>
    </source>
</evidence>
<dbReference type="RefSeq" id="XP_005824886.1">
    <property type="nucleotide sequence ID" value="XM_005824829.1"/>
</dbReference>
<dbReference type="AlphaFoldDB" id="L1INP2"/>
<dbReference type="PaxDb" id="55529-EKX37906"/>
<dbReference type="HOGENOM" id="CLU_2611109_0_0_1"/>
<sequence>MDQGNVDEIERILLNLPDDSIDAIMMKLLKAKMSKRDREATGNEPDDSSAAAAAAAAKKPKGHVTIKSQEDDQVRNEMV</sequence>
<evidence type="ECO:0000313" key="3">
    <source>
        <dbReference type="EnsemblProtists" id="EKX37906"/>
    </source>
</evidence>
<feature type="region of interest" description="Disordered" evidence="1">
    <location>
        <begin position="34"/>
        <end position="79"/>
    </location>
</feature>
<accession>L1INP2</accession>
<evidence type="ECO:0000313" key="4">
    <source>
        <dbReference type="Proteomes" id="UP000011087"/>
    </source>
</evidence>